<accession>A0ABP8SEU6</accession>
<evidence type="ECO:0000256" key="1">
    <source>
        <dbReference type="SAM" id="MobiDB-lite"/>
    </source>
</evidence>
<protein>
    <submittedName>
        <fullName evidence="2">Uncharacterized protein</fullName>
    </submittedName>
</protein>
<sequence length="55" mass="5541">MMREMTGTLVTATAMPKTSARAAGDPLGPARSPVCTAEATASPKANGRARPEIAA</sequence>
<dbReference type="EMBL" id="BAABFF010000001">
    <property type="protein sequence ID" value="GAA4566592.1"/>
    <property type="molecule type" value="Genomic_DNA"/>
</dbReference>
<name>A0ABP8SEU6_9ACTN</name>
<organism evidence="2 3">
    <name type="scientific">Actinocorallia cavernae</name>
    <dbReference type="NCBI Taxonomy" id="328075"/>
    <lineage>
        <taxon>Bacteria</taxon>
        <taxon>Bacillati</taxon>
        <taxon>Actinomycetota</taxon>
        <taxon>Actinomycetes</taxon>
        <taxon>Streptosporangiales</taxon>
        <taxon>Thermomonosporaceae</taxon>
        <taxon>Actinocorallia</taxon>
    </lineage>
</organism>
<keyword evidence="3" id="KW-1185">Reference proteome</keyword>
<comment type="caution">
    <text evidence="2">The sequence shown here is derived from an EMBL/GenBank/DDBJ whole genome shotgun (WGS) entry which is preliminary data.</text>
</comment>
<dbReference type="Proteomes" id="UP001500691">
    <property type="component" value="Unassembled WGS sequence"/>
</dbReference>
<evidence type="ECO:0000313" key="2">
    <source>
        <dbReference type="EMBL" id="GAA4566592.1"/>
    </source>
</evidence>
<evidence type="ECO:0000313" key="3">
    <source>
        <dbReference type="Proteomes" id="UP001500691"/>
    </source>
</evidence>
<proteinExistence type="predicted"/>
<gene>
    <name evidence="2" type="ORF">GCM10023100_13420</name>
</gene>
<reference evidence="3" key="1">
    <citation type="journal article" date="2019" name="Int. J. Syst. Evol. Microbiol.">
        <title>The Global Catalogue of Microorganisms (GCM) 10K type strain sequencing project: providing services to taxonomists for standard genome sequencing and annotation.</title>
        <authorList>
            <consortium name="The Broad Institute Genomics Platform"/>
            <consortium name="The Broad Institute Genome Sequencing Center for Infectious Disease"/>
            <person name="Wu L."/>
            <person name="Ma J."/>
        </authorList>
    </citation>
    <scope>NUCLEOTIDE SEQUENCE [LARGE SCALE GENOMIC DNA]</scope>
    <source>
        <strain evidence="3">JCM 13278</strain>
    </source>
</reference>
<feature type="region of interest" description="Disordered" evidence="1">
    <location>
        <begin position="1"/>
        <end position="55"/>
    </location>
</feature>